<evidence type="ECO:0000256" key="1">
    <source>
        <dbReference type="SAM" id="Phobius"/>
    </source>
</evidence>
<keyword evidence="1" id="KW-0472">Membrane</keyword>
<organism evidence="2 3">
    <name type="scientific">Moorena producens (strain JHB)</name>
    <dbReference type="NCBI Taxonomy" id="1454205"/>
    <lineage>
        <taxon>Bacteria</taxon>
        <taxon>Bacillati</taxon>
        <taxon>Cyanobacteriota</taxon>
        <taxon>Cyanophyceae</taxon>
        <taxon>Coleofasciculales</taxon>
        <taxon>Coleofasciculaceae</taxon>
        <taxon>Moorena</taxon>
    </lineage>
</organism>
<dbReference type="AlphaFoldDB" id="A0A1D9G3V6"/>
<evidence type="ECO:0000313" key="2">
    <source>
        <dbReference type="EMBL" id="AOY82205.1"/>
    </source>
</evidence>
<keyword evidence="1" id="KW-1133">Transmembrane helix</keyword>
<gene>
    <name evidence="2" type="ORF">BJP36_22175</name>
</gene>
<proteinExistence type="predicted"/>
<dbReference type="EMBL" id="CP017708">
    <property type="protein sequence ID" value="AOY82205.1"/>
    <property type="molecule type" value="Genomic_DNA"/>
</dbReference>
<sequence length="294" mass="33642">MNQNYQDPLATYQEQFKEIYSAIKNRHQGCLYAAITYLDPENSEDICHYFGIDKNSTLDNDFKFCKPFLSSPIKDLFIFQIPFLKEIAQIPEAMEFPNFLVPIQDNNGMFTVIIIVAFILPALYYIAVKQSEQRRKLNKDINIRQPQVNRNIREPQVKARDRYLYDYQPRLTGLSRKPSVLCLVVPSHQFSGLNPGLQIPSSRVKKLISSASYFLCDGSLQAIDQKVNLNFSGSSINFSSEEYAYIQLIIPEGEGMIAQETKYSLKKKLPDGDAKINKIARLINLDGLENFICA</sequence>
<name>A0A1D9G3V6_MOOP1</name>
<reference evidence="3" key="1">
    <citation type="submission" date="2016-10" db="EMBL/GenBank/DDBJ databases">
        <title>Comparative genomics uncovers the prolific and rare metabolic potential of the cyanobacterial genus Moorea.</title>
        <authorList>
            <person name="Leao T."/>
            <person name="Castelao G."/>
            <person name="Korobeynikov A."/>
            <person name="Monroe E.A."/>
            <person name="Podell S."/>
            <person name="Glukhov E."/>
            <person name="Allen E."/>
            <person name="Gerwick W.H."/>
            <person name="Gerwick L."/>
        </authorList>
    </citation>
    <scope>NUCLEOTIDE SEQUENCE [LARGE SCALE GENOMIC DNA]</scope>
    <source>
        <strain evidence="3">JHB</strain>
    </source>
</reference>
<dbReference type="Proteomes" id="UP000176944">
    <property type="component" value="Chromosome"/>
</dbReference>
<evidence type="ECO:0000313" key="3">
    <source>
        <dbReference type="Proteomes" id="UP000176944"/>
    </source>
</evidence>
<keyword evidence="1" id="KW-0812">Transmembrane</keyword>
<protein>
    <submittedName>
        <fullName evidence="2">Uncharacterized protein</fullName>
    </submittedName>
</protein>
<feature type="transmembrane region" description="Helical" evidence="1">
    <location>
        <begin position="108"/>
        <end position="127"/>
    </location>
</feature>
<accession>A0A1D9G3V6</accession>